<feature type="binding site" description="axial binding residue" evidence="7">
    <location>
        <position position="952"/>
    </location>
    <ligand>
        <name>heme</name>
        <dbReference type="ChEBI" id="CHEBI:30413"/>
    </ligand>
    <ligandPart>
        <name>Fe</name>
        <dbReference type="ChEBI" id="CHEBI:18248"/>
    </ligandPart>
</feature>
<keyword evidence="5 7" id="KW-0408">Iron</keyword>
<evidence type="ECO:0000313" key="11">
    <source>
        <dbReference type="Proteomes" id="UP000186817"/>
    </source>
</evidence>
<dbReference type="PANTHER" id="PTHR24291">
    <property type="entry name" value="CYTOCHROME P450 FAMILY 4"/>
    <property type="match status" value="1"/>
</dbReference>
<keyword evidence="6" id="KW-0503">Monooxygenase</keyword>
<keyword evidence="3 7" id="KW-0479">Metal-binding</keyword>
<dbReference type="InterPro" id="IPR036396">
    <property type="entry name" value="Cyt_P450_sf"/>
</dbReference>
<dbReference type="GO" id="GO:0020037">
    <property type="term" value="F:heme binding"/>
    <property type="evidence" value="ECO:0007669"/>
    <property type="project" value="InterPro"/>
</dbReference>
<dbReference type="InterPro" id="IPR050196">
    <property type="entry name" value="Cytochrome_P450_Monoox"/>
</dbReference>
<feature type="compositionally biased region" description="Acidic residues" evidence="9">
    <location>
        <begin position="253"/>
        <end position="262"/>
    </location>
</feature>
<dbReference type="Proteomes" id="UP000186817">
    <property type="component" value="Unassembled WGS sequence"/>
</dbReference>
<sequence>MAAEQMTLLFAEVGQALILEIISMAEILLGMSNAPMLWDMLALHSDMWSVSDFEHLEAISPADGSPMKSEKVGYANLDGCGQALSPSLPVAGLGAMKVGVAHAESVLGGQKRVPGNACTAGWANERRELQTQIQRLREQLVQQRHNATESITQLRLSLDAVSLGPDHLIETQLSLQRAYLQAEIVCQGEGEARKDQQEPALAFNCQAKGAASFSPVFVRNCSGRRSIDNRICCIYEDAERDSFSVQCGRWLEDDEEEEEDDQDPRSEEENPPAAVFTMTKAMAEAEDMWTAVCQRMELTRQATCTIAFHVWFSVLHSGTIPVSSDGLVFAAATTLLDGVCPERFPSDRDCIPAMAAKDSQILKLAGGMALGATALMVASGTLKKSLKESARRAASSPFEYHLAVHCSEIPSGAVWQLVKLPKTAKVQDLHEATVVALGKSQFPEDMEKFGFYPVQRKTVDGVCVKLGDRLLEVGSLDLLLSALQPEHLQVIQLIFAREAPFPSDVPEGPKAFPMCGICLPVMGTSYQNNGPYPIPEYNFARNVFPPRGEYPYGSTVRSHAGQKQSVGGFGASVLHEDAQYTETMTADASIIQELVSRAADFPKLWNRDVEVGLQDFTANGLFTSSEQSEDWKTGHSLLPRGFNQIKVKSFAPQILAKTRAFVGEWSKFEAGQLVEDVNEWLTAMTADAVVSCSMGMDMQNVERLGSKQTPHKFVETFRFGLGVSIGSITAQTEYGLKRFLPFFDAEGQLQKRYQASKKEMQRQVENLVEATRRGELGDNSIIATMLNDSGADGKHVRFGALYGHIVNLMIAGHETTAATLGFTLQLLAEHPVYEERALEEVRQVLQGRAEPSVDDVPKLQFVEQCFREALRLYSPVTSITRDVAYDTLLGGHRVYQGERINLVTRALHTNPDYWGGEFGDPLSFNPARFSPEAVRQRHPNAYHPWGFASRACIGSQFALFEAKTFLASMLIHFRLEGIPGYTMVASCEAGGASPSPENLAFRVFPRPGGPLWCDGIMRPLRAAASYEATAESMQDDARVPGFGLAADRWLSTGKGRLVAAAAGPAKLARAGRVLSDVTDDQAQMNQTCEMEKVLGRLTRGSLALSTAGFVMGGLLARWSLQGASVSKRWFNKKESIPNILTGYLELLSTFETESLAWHFLPTQDARWLFSVFFAWLVYSSVQTEFQAQTAPQGARTFSVMCVGSRIPHLSDQGMSMCPSHTLGQMLAAFLSLSSNTLDLEARLEQKETRLVTEVRWTVSDTDTFEWVQ</sequence>
<keyword evidence="4" id="KW-0560">Oxidoreductase</keyword>
<proteinExistence type="inferred from homology"/>
<evidence type="ECO:0000256" key="8">
    <source>
        <dbReference type="SAM" id="Coils"/>
    </source>
</evidence>
<evidence type="ECO:0000256" key="7">
    <source>
        <dbReference type="PIRSR" id="PIRSR602401-1"/>
    </source>
</evidence>
<evidence type="ECO:0000256" key="3">
    <source>
        <dbReference type="ARBA" id="ARBA00022723"/>
    </source>
</evidence>
<gene>
    <name evidence="10" type="primary">cyp102A1</name>
    <name evidence="10" type="ORF">AK812_SmicGene9721</name>
</gene>
<comment type="caution">
    <text evidence="10">The sequence shown here is derived from an EMBL/GenBank/DDBJ whole genome shotgun (WGS) entry which is preliminary data.</text>
</comment>
<dbReference type="OrthoDB" id="1470350at2759"/>
<accession>A0A1Q9EHK2</accession>
<dbReference type="Pfam" id="PF00067">
    <property type="entry name" value="p450"/>
    <property type="match status" value="1"/>
</dbReference>
<name>A0A1Q9EHK2_SYMMI</name>
<organism evidence="10 11">
    <name type="scientific">Symbiodinium microadriaticum</name>
    <name type="common">Dinoflagellate</name>
    <name type="synonym">Zooxanthella microadriatica</name>
    <dbReference type="NCBI Taxonomy" id="2951"/>
    <lineage>
        <taxon>Eukaryota</taxon>
        <taxon>Sar</taxon>
        <taxon>Alveolata</taxon>
        <taxon>Dinophyceae</taxon>
        <taxon>Suessiales</taxon>
        <taxon>Symbiodiniaceae</taxon>
        <taxon>Symbiodinium</taxon>
    </lineage>
</organism>
<evidence type="ECO:0000256" key="4">
    <source>
        <dbReference type="ARBA" id="ARBA00023002"/>
    </source>
</evidence>
<dbReference type="PRINTS" id="PR00385">
    <property type="entry name" value="P450"/>
</dbReference>
<keyword evidence="8" id="KW-0175">Coiled coil</keyword>
<evidence type="ECO:0000256" key="1">
    <source>
        <dbReference type="ARBA" id="ARBA00010617"/>
    </source>
</evidence>
<evidence type="ECO:0000256" key="9">
    <source>
        <dbReference type="SAM" id="MobiDB-lite"/>
    </source>
</evidence>
<dbReference type="Gene3D" id="1.10.630.10">
    <property type="entry name" value="Cytochrome P450"/>
    <property type="match status" value="1"/>
</dbReference>
<dbReference type="InterPro" id="IPR002401">
    <property type="entry name" value="Cyt_P450_E_grp-I"/>
</dbReference>
<dbReference type="GO" id="GO:0016705">
    <property type="term" value="F:oxidoreductase activity, acting on paired donors, with incorporation or reduction of molecular oxygen"/>
    <property type="evidence" value="ECO:0007669"/>
    <property type="project" value="InterPro"/>
</dbReference>
<protein>
    <submittedName>
        <fullName evidence="10">Bifunctional P-450/NADPH-P450 reductase</fullName>
    </submittedName>
</protein>
<evidence type="ECO:0000313" key="10">
    <source>
        <dbReference type="EMBL" id="OLQ06916.1"/>
    </source>
</evidence>
<comment type="cofactor">
    <cofactor evidence="7">
        <name>heme</name>
        <dbReference type="ChEBI" id="CHEBI:30413"/>
    </cofactor>
</comment>
<keyword evidence="11" id="KW-1185">Reference proteome</keyword>
<feature type="region of interest" description="Disordered" evidence="9">
    <location>
        <begin position="253"/>
        <end position="273"/>
    </location>
</feature>
<dbReference type="AlphaFoldDB" id="A0A1Q9EHK2"/>
<dbReference type="SUPFAM" id="SSF48264">
    <property type="entry name" value="Cytochrome P450"/>
    <property type="match status" value="1"/>
</dbReference>
<dbReference type="PANTHER" id="PTHR24291:SF50">
    <property type="entry name" value="BIFUNCTIONAL ALBAFLAVENONE MONOOXYGENASE_TERPENE SYNTHASE"/>
    <property type="match status" value="1"/>
</dbReference>
<dbReference type="InterPro" id="IPR001128">
    <property type="entry name" value="Cyt_P450"/>
</dbReference>
<dbReference type="GO" id="GO:0005506">
    <property type="term" value="F:iron ion binding"/>
    <property type="evidence" value="ECO:0007669"/>
    <property type="project" value="InterPro"/>
</dbReference>
<dbReference type="EMBL" id="LSRX01000149">
    <property type="protein sequence ID" value="OLQ06916.1"/>
    <property type="molecule type" value="Genomic_DNA"/>
</dbReference>
<evidence type="ECO:0000256" key="5">
    <source>
        <dbReference type="ARBA" id="ARBA00023004"/>
    </source>
</evidence>
<comment type="similarity">
    <text evidence="1">Belongs to the cytochrome P450 family.</text>
</comment>
<evidence type="ECO:0000256" key="6">
    <source>
        <dbReference type="ARBA" id="ARBA00023033"/>
    </source>
</evidence>
<dbReference type="PRINTS" id="PR00463">
    <property type="entry name" value="EP450I"/>
</dbReference>
<feature type="coiled-coil region" evidence="8">
    <location>
        <begin position="119"/>
        <end position="146"/>
    </location>
</feature>
<evidence type="ECO:0000256" key="2">
    <source>
        <dbReference type="ARBA" id="ARBA00022617"/>
    </source>
</evidence>
<dbReference type="GO" id="GO:0004497">
    <property type="term" value="F:monooxygenase activity"/>
    <property type="evidence" value="ECO:0007669"/>
    <property type="project" value="UniProtKB-KW"/>
</dbReference>
<reference evidence="10 11" key="1">
    <citation type="submission" date="2016-02" db="EMBL/GenBank/DDBJ databases">
        <title>Genome analysis of coral dinoflagellate symbionts highlights evolutionary adaptations to a symbiotic lifestyle.</title>
        <authorList>
            <person name="Aranda M."/>
            <person name="Li Y."/>
            <person name="Liew Y.J."/>
            <person name="Baumgarten S."/>
            <person name="Simakov O."/>
            <person name="Wilson M."/>
            <person name="Piel J."/>
            <person name="Ashoor H."/>
            <person name="Bougouffa S."/>
            <person name="Bajic V.B."/>
            <person name="Ryu T."/>
            <person name="Ravasi T."/>
            <person name="Bayer T."/>
            <person name="Micklem G."/>
            <person name="Kim H."/>
            <person name="Bhak J."/>
            <person name="Lajeunesse T.C."/>
            <person name="Voolstra C.R."/>
        </authorList>
    </citation>
    <scope>NUCLEOTIDE SEQUENCE [LARGE SCALE GENOMIC DNA]</scope>
    <source>
        <strain evidence="10 11">CCMP2467</strain>
    </source>
</reference>
<keyword evidence="2 7" id="KW-0349">Heme</keyword>